<reference evidence="1" key="1">
    <citation type="submission" date="2021-09" db="EMBL/GenBank/DDBJ databases">
        <authorList>
            <person name="Martin H S."/>
        </authorList>
    </citation>
    <scope>NUCLEOTIDE SEQUENCE</scope>
</reference>
<proteinExistence type="predicted"/>
<dbReference type="EMBL" id="CAKASE010000062">
    <property type="protein sequence ID" value="CAG9569149.1"/>
    <property type="molecule type" value="Genomic_DNA"/>
</dbReference>
<evidence type="ECO:0000313" key="2">
    <source>
        <dbReference type="Proteomes" id="UP000789524"/>
    </source>
</evidence>
<name>A0A8J2VTJ6_9NEOP</name>
<gene>
    <name evidence="1" type="ORF">DCHRY22_LOCUS8702</name>
</gene>
<protein>
    <submittedName>
        <fullName evidence="1">(African queen) hypothetical protein</fullName>
    </submittedName>
</protein>
<keyword evidence="2" id="KW-1185">Reference proteome</keyword>
<dbReference type="Proteomes" id="UP000789524">
    <property type="component" value="Unassembled WGS sequence"/>
</dbReference>
<dbReference type="OrthoDB" id="10028342at2759"/>
<dbReference type="AlphaFoldDB" id="A0A8J2VTJ6"/>
<evidence type="ECO:0000313" key="1">
    <source>
        <dbReference type="EMBL" id="CAG9569149.1"/>
    </source>
</evidence>
<accession>A0A8J2VTJ6</accession>
<comment type="caution">
    <text evidence="1">The sequence shown here is derived from an EMBL/GenBank/DDBJ whole genome shotgun (WGS) entry which is preliminary data.</text>
</comment>
<sequence length="104" mass="12092">MAECSFARCQQERRAIRRELQRWTKNMVYILVESRIIILVSYSTVKCLVEVFQRRASEKLWIATSGRLMHSPVNVPLLYFAWPLYGITYPLPGTGIRDRDTGLG</sequence>
<organism evidence="1 2">
    <name type="scientific">Danaus chrysippus</name>
    <name type="common">African queen</name>
    <dbReference type="NCBI Taxonomy" id="151541"/>
    <lineage>
        <taxon>Eukaryota</taxon>
        <taxon>Metazoa</taxon>
        <taxon>Ecdysozoa</taxon>
        <taxon>Arthropoda</taxon>
        <taxon>Hexapoda</taxon>
        <taxon>Insecta</taxon>
        <taxon>Pterygota</taxon>
        <taxon>Neoptera</taxon>
        <taxon>Endopterygota</taxon>
        <taxon>Lepidoptera</taxon>
        <taxon>Glossata</taxon>
        <taxon>Ditrysia</taxon>
        <taxon>Papilionoidea</taxon>
        <taxon>Nymphalidae</taxon>
        <taxon>Danainae</taxon>
        <taxon>Danaini</taxon>
        <taxon>Danaina</taxon>
        <taxon>Danaus</taxon>
        <taxon>Anosia</taxon>
    </lineage>
</organism>